<evidence type="ECO:0000313" key="4">
    <source>
        <dbReference type="EMBL" id="EJK46825.1"/>
    </source>
</evidence>
<keyword evidence="2" id="KW-0732">Signal</keyword>
<dbReference type="CDD" id="cd09631">
    <property type="entry name" value="DOMON_DOH"/>
    <property type="match status" value="1"/>
</dbReference>
<feature type="compositionally biased region" description="Acidic residues" evidence="1">
    <location>
        <begin position="184"/>
        <end position="205"/>
    </location>
</feature>
<evidence type="ECO:0000256" key="1">
    <source>
        <dbReference type="SAM" id="MobiDB-lite"/>
    </source>
</evidence>
<gene>
    <name evidence="4" type="ORF">THAOC_34490</name>
</gene>
<feature type="compositionally biased region" description="Basic and acidic residues" evidence="1">
    <location>
        <begin position="212"/>
        <end position="228"/>
    </location>
</feature>
<feature type="chain" id="PRO_5003836048" description="DOMON domain-containing protein" evidence="2">
    <location>
        <begin position="21"/>
        <end position="272"/>
    </location>
</feature>
<feature type="region of interest" description="Disordered" evidence="1">
    <location>
        <begin position="180"/>
        <end position="258"/>
    </location>
</feature>
<dbReference type="InterPro" id="IPR005018">
    <property type="entry name" value="DOMON_domain"/>
</dbReference>
<accession>K0R3F2</accession>
<dbReference type="AlphaFoldDB" id="K0R3F2"/>
<sequence>MNSLARAAAFLSCTVAVASGAECPDLDMTVAIPDSESVLNYAMVGATDGTPGYLCAQLVAGIEGWVGVGFTNTGKMTNDGTGWAVIGTGGDGGSVQNYRVDGYSEPTPLDSQTLMDTSLTVADGVTTMTFTKYLVEDGQQPIYEIGENKGIHAGLDGSDQLAYHSGGYRFEFNLIGEGTHEETDHEENEDASDTGVEAEEAEPETETTPTEAHSHEGHSHEETEHEDGSDAGDEAPAEVPAEPVAEPEDGDSGAGHRSVGLAGAALAAALLA</sequence>
<feature type="signal peptide" evidence="2">
    <location>
        <begin position="1"/>
        <end position="20"/>
    </location>
</feature>
<dbReference type="OrthoDB" id="10003276at2759"/>
<evidence type="ECO:0000256" key="2">
    <source>
        <dbReference type="SAM" id="SignalP"/>
    </source>
</evidence>
<organism evidence="4 5">
    <name type="scientific">Thalassiosira oceanica</name>
    <name type="common">Marine diatom</name>
    <dbReference type="NCBI Taxonomy" id="159749"/>
    <lineage>
        <taxon>Eukaryota</taxon>
        <taxon>Sar</taxon>
        <taxon>Stramenopiles</taxon>
        <taxon>Ochrophyta</taxon>
        <taxon>Bacillariophyta</taxon>
        <taxon>Coscinodiscophyceae</taxon>
        <taxon>Thalassiosirophycidae</taxon>
        <taxon>Thalassiosirales</taxon>
        <taxon>Thalassiosiraceae</taxon>
        <taxon>Thalassiosira</taxon>
    </lineage>
</organism>
<reference evidence="4 5" key="1">
    <citation type="journal article" date="2012" name="Genome Biol.">
        <title>Genome and low-iron response of an oceanic diatom adapted to chronic iron limitation.</title>
        <authorList>
            <person name="Lommer M."/>
            <person name="Specht M."/>
            <person name="Roy A.S."/>
            <person name="Kraemer L."/>
            <person name="Andreson R."/>
            <person name="Gutowska M.A."/>
            <person name="Wolf J."/>
            <person name="Bergner S.V."/>
            <person name="Schilhabel M.B."/>
            <person name="Klostermeier U.C."/>
            <person name="Beiko R.G."/>
            <person name="Rosenstiel P."/>
            <person name="Hippler M."/>
            <person name="Laroche J."/>
        </authorList>
    </citation>
    <scope>NUCLEOTIDE SEQUENCE [LARGE SCALE GENOMIC DNA]</scope>
    <source>
        <strain evidence="4 5">CCMP1005</strain>
    </source>
</reference>
<dbReference type="EMBL" id="AGNL01047512">
    <property type="protein sequence ID" value="EJK46825.1"/>
    <property type="molecule type" value="Genomic_DNA"/>
</dbReference>
<dbReference type="PROSITE" id="PS50836">
    <property type="entry name" value="DOMON"/>
    <property type="match status" value="1"/>
</dbReference>
<keyword evidence="5" id="KW-1185">Reference proteome</keyword>
<feature type="domain" description="DOMON" evidence="3">
    <location>
        <begin position="35"/>
        <end position="157"/>
    </location>
</feature>
<dbReference type="InterPro" id="IPR045266">
    <property type="entry name" value="DOH_DOMON"/>
</dbReference>
<protein>
    <recommendedName>
        <fullName evidence="3">DOMON domain-containing protein</fullName>
    </recommendedName>
</protein>
<evidence type="ECO:0000313" key="5">
    <source>
        <dbReference type="Proteomes" id="UP000266841"/>
    </source>
</evidence>
<evidence type="ECO:0000259" key="3">
    <source>
        <dbReference type="PROSITE" id="PS50836"/>
    </source>
</evidence>
<name>K0R3F2_THAOC</name>
<comment type="caution">
    <text evidence="4">The sequence shown here is derived from an EMBL/GenBank/DDBJ whole genome shotgun (WGS) entry which is preliminary data.</text>
</comment>
<dbReference type="Proteomes" id="UP000266841">
    <property type="component" value="Unassembled WGS sequence"/>
</dbReference>
<proteinExistence type="predicted"/>